<keyword evidence="1" id="KW-1133">Transmembrane helix</keyword>
<comment type="caution">
    <text evidence="2">The sequence shown here is derived from an EMBL/GenBank/DDBJ whole genome shotgun (WGS) entry which is preliminary data.</text>
</comment>
<evidence type="ECO:0000313" key="2">
    <source>
        <dbReference type="EMBL" id="OVA12719.1"/>
    </source>
</evidence>
<name>A0A200QQH2_MACCD</name>
<dbReference type="STRING" id="56857.A0A200QQH2"/>
<feature type="transmembrane region" description="Helical" evidence="1">
    <location>
        <begin position="123"/>
        <end position="144"/>
    </location>
</feature>
<dbReference type="PANTHER" id="PTHR33133">
    <property type="entry name" value="OS08G0107100 PROTEIN-RELATED"/>
    <property type="match status" value="1"/>
</dbReference>
<proteinExistence type="predicted"/>
<dbReference type="OMA" id="YHRESIN"/>
<evidence type="ECO:0000256" key="1">
    <source>
        <dbReference type="SAM" id="Phobius"/>
    </source>
</evidence>
<evidence type="ECO:0000313" key="3">
    <source>
        <dbReference type="Proteomes" id="UP000195402"/>
    </source>
</evidence>
<sequence>MHINKMIMIHVHHHIFSSKWNITNHLIIIKDVIYYIFLLIFSLLSTSSVVYATACIYTTSKEIMTFKEVIIKIVPKVWERLSVTFLWNFYAVIVYNFSTILLLDFVVFIMVGGEPESATDFQLVVLLVLLLIMLHAYLIGRVYIGVVMQLASVISVLEDDDQIFGIKAMMKSKDLINGKIWMASVVFVEIRSCFTAVIFVFEKLVVHGGLDHQYSMGMVGSASLGIICSLLLAIVIQYGLVIQTLIYLVCKSYHRESINDKYRRLADHLEDQYDPLIKTVK</sequence>
<dbReference type="EMBL" id="MVGT01001370">
    <property type="protein sequence ID" value="OVA12719.1"/>
    <property type="molecule type" value="Genomic_DNA"/>
</dbReference>
<keyword evidence="1" id="KW-0812">Transmembrane</keyword>
<feature type="transmembrane region" description="Helical" evidence="1">
    <location>
        <begin position="85"/>
        <end position="111"/>
    </location>
</feature>
<dbReference type="OrthoDB" id="1428380at2759"/>
<protein>
    <submittedName>
        <fullName evidence="2">Uncharacterized protein</fullName>
    </submittedName>
</protein>
<dbReference type="InParanoid" id="A0A200QQH2"/>
<gene>
    <name evidence="2" type="ORF">BVC80_9019g15</name>
</gene>
<accession>A0A200QQH2</accession>
<reference evidence="2 3" key="1">
    <citation type="journal article" date="2017" name="Mol. Plant">
        <title>The Genome of Medicinal Plant Macleaya cordata Provides New Insights into Benzylisoquinoline Alkaloids Metabolism.</title>
        <authorList>
            <person name="Liu X."/>
            <person name="Liu Y."/>
            <person name="Huang P."/>
            <person name="Ma Y."/>
            <person name="Qing Z."/>
            <person name="Tang Q."/>
            <person name="Cao H."/>
            <person name="Cheng P."/>
            <person name="Zheng Y."/>
            <person name="Yuan Z."/>
            <person name="Zhou Y."/>
            <person name="Liu J."/>
            <person name="Tang Z."/>
            <person name="Zhuo Y."/>
            <person name="Zhang Y."/>
            <person name="Yu L."/>
            <person name="Huang J."/>
            <person name="Yang P."/>
            <person name="Peng Q."/>
            <person name="Zhang J."/>
            <person name="Jiang W."/>
            <person name="Zhang Z."/>
            <person name="Lin K."/>
            <person name="Ro D.K."/>
            <person name="Chen X."/>
            <person name="Xiong X."/>
            <person name="Shang Y."/>
            <person name="Huang S."/>
            <person name="Zeng J."/>
        </authorList>
    </citation>
    <scope>NUCLEOTIDE SEQUENCE [LARGE SCALE GENOMIC DNA]</scope>
    <source>
        <strain evidence="3">cv. BLH2017</strain>
        <tissue evidence="2">Root</tissue>
    </source>
</reference>
<dbReference type="AlphaFoldDB" id="A0A200QQH2"/>
<feature type="transmembrane region" description="Helical" evidence="1">
    <location>
        <begin position="180"/>
        <end position="201"/>
    </location>
</feature>
<feature type="transmembrane region" description="Helical" evidence="1">
    <location>
        <begin position="32"/>
        <end position="57"/>
    </location>
</feature>
<keyword evidence="3" id="KW-1185">Reference proteome</keyword>
<feature type="transmembrane region" description="Helical" evidence="1">
    <location>
        <begin position="221"/>
        <end position="249"/>
    </location>
</feature>
<dbReference type="Proteomes" id="UP000195402">
    <property type="component" value="Unassembled WGS sequence"/>
</dbReference>
<keyword evidence="1" id="KW-0472">Membrane</keyword>
<organism evidence="2 3">
    <name type="scientific">Macleaya cordata</name>
    <name type="common">Five-seeded plume-poppy</name>
    <name type="synonym">Bocconia cordata</name>
    <dbReference type="NCBI Taxonomy" id="56857"/>
    <lineage>
        <taxon>Eukaryota</taxon>
        <taxon>Viridiplantae</taxon>
        <taxon>Streptophyta</taxon>
        <taxon>Embryophyta</taxon>
        <taxon>Tracheophyta</taxon>
        <taxon>Spermatophyta</taxon>
        <taxon>Magnoliopsida</taxon>
        <taxon>Ranunculales</taxon>
        <taxon>Papaveraceae</taxon>
        <taxon>Papaveroideae</taxon>
        <taxon>Macleaya</taxon>
    </lineage>
</organism>
<dbReference type="PANTHER" id="PTHR33133:SF5">
    <property type="entry name" value="OS08G0107100 PROTEIN"/>
    <property type="match status" value="1"/>
</dbReference>